<name>A0A0E0IP01_ORYNI</name>
<dbReference type="HOGENOM" id="CLU_2065265_0_0_1"/>
<evidence type="ECO:0000313" key="1">
    <source>
        <dbReference type="EnsemblPlants" id="ONIVA10G00860.3"/>
    </source>
</evidence>
<keyword evidence="2" id="KW-1185">Reference proteome</keyword>
<reference evidence="1" key="2">
    <citation type="submission" date="2018-04" db="EMBL/GenBank/DDBJ databases">
        <title>OnivRS2 (Oryza nivara Reference Sequence Version 2).</title>
        <authorList>
            <person name="Zhang J."/>
            <person name="Kudrna D."/>
            <person name="Lee S."/>
            <person name="Talag J."/>
            <person name="Rajasekar S."/>
            <person name="Welchert J."/>
            <person name="Hsing Y.-I."/>
            <person name="Wing R.A."/>
        </authorList>
    </citation>
    <scope>NUCLEOTIDE SEQUENCE [LARGE SCALE GENOMIC DNA]</scope>
</reference>
<reference evidence="1" key="1">
    <citation type="submission" date="2015-04" db="UniProtKB">
        <authorList>
            <consortium name="EnsemblPlants"/>
        </authorList>
    </citation>
    <scope>IDENTIFICATION</scope>
    <source>
        <strain evidence="1">SL10</strain>
    </source>
</reference>
<organism evidence="1">
    <name type="scientific">Oryza nivara</name>
    <name type="common">Indian wild rice</name>
    <name type="synonym">Oryza sativa f. spontanea</name>
    <dbReference type="NCBI Taxonomy" id="4536"/>
    <lineage>
        <taxon>Eukaryota</taxon>
        <taxon>Viridiplantae</taxon>
        <taxon>Streptophyta</taxon>
        <taxon>Embryophyta</taxon>
        <taxon>Tracheophyta</taxon>
        <taxon>Spermatophyta</taxon>
        <taxon>Magnoliopsida</taxon>
        <taxon>Liliopsida</taxon>
        <taxon>Poales</taxon>
        <taxon>Poaceae</taxon>
        <taxon>BOP clade</taxon>
        <taxon>Oryzoideae</taxon>
        <taxon>Oryzeae</taxon>
        <taxon>Oryzinae</taxon>
        <taxon>Oryza</taxon>
    </lineage>
</organism>
<protein>
    <submittedName>
        <fullName evidence="1">Uncharacterized protein</fullName>
    </submittedName>
</protein>
<dbReference type="AlphaFoldDB" id="A0A0E0IP01"/>
<proteinExistence type="predicted"/>
<evidence type="ECO:0000313" key="2">
    <source>
        <dbReference type="Proteomes" id="UP000006591"/>
    </source>
</evidence>
<dbReference type="EnsemblPlants" id="ONIVA10G00860.3">
    <property type="protein sequence ID" value="ONIVA10G00860.3"/>
    <property type="gene ID" value="ONIVA10G00860"/>
</dbReference>
<sequence length="119" mass="13366">MFSQNSTPGMHKNIHKSQQKKTSSLKMMFICCISCSLVPKIKKHALQFPVLCFRAGSLLMSTEPSLVYSEPTSCIRIQKSLSFQLKAAKSMCSLHMLISFGVNETGEFSKTKNSQCHTW</sequence>
<accession>A0A0E0IP01</accession>
<dbReference type="Gramene" id="ONIVA10G00860.3">
    <property type="protein sequence ID" value="ONIVA10G00860.3"/>
    <property type="gene ID" value="ONIVA10G00860"/>
</dbReference>
<dbReference type="Proteomes" id="UP000006591">
    <property type="component" value="Chromosome 10"/>
</dbReference>